<feature type="domain" description="TPX2 C-terminal" evidence="7">
    <location>
        <begin position="29"/>
        <end position="67"/>
    </location>
</feature>
<keyword evidence="4" id="KW-0206">Cytoskeleton</keyword>
<sequence length="164" mass="18964">GVPEKKTLPITVPKSPAFALKNKVGALVREEKKEKLKEEMKRQKEAAVFKAQPSQVLHQEPFLPKKDSKLLLAPDPFVLATELRAKERLEFENRLAELEAEKARLQEATRRVEEERAKEERAKLREELVHKANPIRKYANVEIKPSDHPLTVPQSPNFSDRFQR</sequence>
<protein>
    <submittedName>
        <fullName evidence="9 10">Targeting protein for Xklp2-like</fullName>
    </submittedName>
</protein>
<proteinExistence type="inferred from homology"/>
<feature type="domain" description="TPX2 C-terminal" evidence="7">
    <location>
        <begin position="77"/>
        <end position="151"/>
    </location>
</feature>
<dbReference type="RefSeq" id="XP_026546696.1">
    <property type="nucleotide sequence ID" value="XM_026690911.1"/>
</dbReference>
<comment type="subcellular location">
    <subcellularLocation>
        <location evidence="1">Cytoplasm</location>
        <location evidence="1">Cytoskeleton</location>
    </subcellularLocation>
</comment>
<accession>A0A6J1VUD6</accession>
<organism evidence="8 10">
    <name type="scientific">Notechis scutatus</name>
    <name type="common">mainland tiger snake</name>
    <dbReference type="NCBI Taxonomy" id="8663"/>
    <lineage>
        <taxon>Eukaryota</taxon>
        <taxon>Metazoa</taxon>
        <taxon>Chordata</taxon>
        <taxon>Craniata</taxon>
        <taxon>Vertebrata</taxon>
        <taxon>Euteleostomi</taxon>
        <taxon>Lepidosauria</taxon>
        <taxon>Squamata</taxon>
        <taxon>Bifurcata</taxon>
        <taxon>Unidentata</taxon>
        <taxon>Episquamata</taxon>
        <taxon>Toxicofera</taxon>
        <taxon>Serpentes</taxon>
        <taxon>Colubroidea</taxon>
        <taxon>Elapidae</taxon>
        <taxon>Hydrophiinae</taxon>
        <taxon>Notechis</taxon>
    </lineage>
</organism>
<reference evidence="9 10" key="1">
    <citation type="submission" date="2025-04" db="UniProtKB">
        <authorList>
            <consortium name="RefSeq"/>
        </authorList>
    </citation>
    <scope>IDENTIFICATION</scope>
</reference>
<feature type="region of interest" description="Disordered" evidence="6">
    <location>
        <begin position="144"/>
        <end position="164"/>
    </location>
</feature>
<keyword evidence="5" id="KW-0175">Coiled coil</keyword>
<gene>
    <name evidence="10" type="primary">LOC113428366</name>
    <name evidence="9" type="synonym">LOC113428364</name>
</gene>
<feature type="non-terminal residue" evidence="10">
    <location>
        <position position="1"/>
    </location>
</feature>
<evidence type="ECO:0000256" key="3">
    <source>
        <dbReference type="ARBA" id="ARBA00022490"/>
    </source>
</evidence>
<dbReference type="RefSeq" id="XP_026546697.1">
    <property type="nucleotide sequence ID" value="XM_026690912.1"/>
</dbReference>
<dbReference type="InterPro" id="IPR027329">
    <property type="entry name" value="TPX2_C"/>
</dbReference>
<dbReference type="AlphaFoldDB" id="A0A6J1VUD6"/>
<evidence type="ECO:0000256" key="6">
    <source>
        <dbReference type="SAM" id="MobiDB-lite"/>
    </source>
</evidence>
<evidence type="ECO:0000313" key="10">
    <source>
        <dbReference type="RefSeq" id="XP_026546697.1"/>
    </source>
</evidence>
<evidence type="ECO:0000313" key="9">
    <source>
        <dbReference type="RefSeq" id="XP_026546696.1"/>
    </source>
</evidence>
<evidence type="ECO:0000259" key="7">
    <source>
        <dbReference type="Pfam" id="PF06886"/>
    </source>
</evidence>
<evidence type="ECO:0000313" key="8">
    <source>
        <dbReference type="Proteomes" id="UP000504612"/>
    </source>
</evidence>
<keyword evidence="3" id="KW-0963">Cytoplasm</keyword>
<comment type="similarity">
    <text evidence="2">Belongs to the TPX2 family.</text>
</comment>
<dbReference type="GeneID" id="113428366"/>
<keyword evidence="8" id="KW-1185">Reference proteome</keyword>
<evidence type="ECO:0000256" key="1">
    <source>
        <dbReference type="ARBA" id="ARBA00004245"/>
    </source>
</evidence>
<dbReference type="KEGG" id="nss:113428364"/>
<feature type="compositionally biased region" description="Polar residues" evidence="6">
    <location>
        <begin position="152"/>
        <end position="164"/>
    </location>
</feature>
<dbReference type="GO" id="GO:0005856">
    <property type="term" value="C:cytoskeleton"/>
    <property type="evidence" value="ECO:0007669"/>
    <property type="project" value="UniProtKB-SubCell"/>
</dbReference>
<name>A0A6J1VUD6_9SAUR</name>
<evidence type="ECO:0000256" key="2">
    <source>
        <dbReference type="ARBA" id="ARBA00005885"/>
    </source>
</evidence>
<dbReference type="Pfam" id="PF06886">
    <property type="entry name" value="TPX2"/>
    <property type="match status" value="2"/>
</dbReference>
<evidence type="ECO:0000256" key="5">
    <source>
        <dbReference type="SAM" id="Coils"/>
    </source>
</evidence>
<dbReference type="Proteomes" id="UP000504612">
    <property type="component" value="Unplaced"/>
</dbReference>
<feature type="coiled-coil region" evidence="5">
    <location>
        <begin position="86"/>
        <end position="125"/>
    </location>
</feature>
<evidence type="ECO:0000256" key="4">
    <source>
        <dbReference type="ARBA" id="ARBA00023212"/>
    </source>
</evidence>
<dbReference type="KEGG" id="nss:113428366"/>